<dbReference type="SUPFAM" id="SSF48452">
    <property type="entry name" value="TPR-like"/>
    <property type="match status" value="2"/>
</dbReference>
<dbReference type="GO" id="GO:0004674">
    <property type="term" value="F:protein serine/threonine kinase activity"/>
    <property type="evidence" value="ECO:0007669"/>
    <property type="project" value="UniProtKB-EC"/>
</dbReference>
<dbReference type="KEGG" id="pbor:BSF38_03824"/>
<dbReference type="InterPro" id="IPR011990">
    <property type="entry name" value="TPR-like_helical_dom_sf"/>
</dbReference>
<dbReference type="EC" id="2.7.11.1" evidence="8"/>
<keyword evidence="1 8" id="KW-0808">Transferase</keyword>
<organism evidence="8 9">
    <name type="scientific">Paludisphaera borealis</name>
    <dbReference type="NCBI Taxonomy" id="1387353"/>
    <lineage>
        <taxon>Bacteria</taxon>
        <taxon>Pseudomonadati</taxon>
        <taxon>Planctomycetota</taxon>
        <taxon>Planctomycetia</taxon>
        <taxon>Isosphaerales</taxon>
        <taxon>Isosphaeraceae</taxon>
        <taxon>Paludisphaera</taxon>
    </lineage>
</organism>
<dbReference type="SMART" id="SM00220">
    <property type="entry name" value="S_TKc"/>
    <property type="match status" value="1"/>
</dbReference>
<feature type="domain" description="Protein kinase" evidence="7">
    <location>
        <begin position="161"/>
        <end position="498"/>
    </location>
</feature>
<dbReference type="Gene3D" id="1.25.40.10">
    <property type="entry name" value="Tetratricopeptide repeat domain"/>
    <property type="match status" value="1"/>
</dbReference>
<keyword evidence="3 8" id="KW-0418">Kinase</keyword>
<accession>A0A1U7CTL6</accession>
<dbReference type="InterPro" id="IPR008271">
    <property type="entry name" value="Ser/Thr_kinase_AS"/>
</dbReference>
<evidence type="ECO:0000256" key="1">
    <source>
        <dbReference type="ARBA" id="ARBA00022679"/>
    </source>
</evidence>
<evidence type="ECO:0000256" key="3">
    <source>
        <dbReference type="ARBA" id="ARBA00022777"/>
    </source>
</evidence>
<protein>
    <submittedName>
        <fullName evidence="8">Serine/threonine-protein kinase PknH</fullName>
        <ecNumber evidence="8">2.7.11.1</ecNumber>
    </submittedName>
</protein>
<dbReference type="InterPro" id="IPR000719">
    <property type="entry name" value="Prot_kinase_dom"/>
</dbReference>
<evidence type="ECO:0000256" key="6">
    <source>
        <dbReference type="SAM" id="MobiDB-lite"/>
    </source>
</evidence>
<feature type="region of interest" description="Disordered" evidence="6">
    <location>
        <begin position="896"/>
        <end position="923"/>
    </location>
</feature>
<dbReference type="STRING" id="1387353.BSF38_03824"/>
<dbReference type="InterPro" id="IPR017441">
    <property type="entry name" value="Protein_kinase_ATP_BS"/>
</dbReference>
<dbReference type="Proteomes" id="UP000186309">
    <property type="component" value="Chromosome"/>
</dbReference>
<feature type="compositionally biased region" description="Polar residues" evidence="6">
    <location>
        <begin position="11"/>
        <end position="22"/>
    </location>
</feature>
<dbReference type="SUPFAM" id="SSF56112">
    <property type="entry name" value="Protein kinase-like (PK-like)"/>
    <property type="match status" value="1"/>
</dbReference>
<evidence type="ECO:0000256" key="2">
    <source>
        <dbReference type="ARBA" id="ARBA00022741"/>
    </source>
</evidence>
<keyword evidence="9" id="KW-1185">Reference proteome</keyword>
<dbReference type="PROSITE" id="PS50011">
    <property type="entry name" value="PROTEIN_KINASE_DOM"/>
    <property type="match status" value="1"/>
</dbReference>
<evidence type="ECO:0000313" key="8">
    <source>
        <dbReference type="EMBL" id="APW62285.1"/>
    </source>
</evidence>
<feature type="region of interest" description="Disordered" evidence="6">
    <location>
        <begin position="1"/>
        <end position="26"/>
    </location>
</feature>
<dbReference type="CDD" id="cd14014">
    <property type="entry name" value="STKc_PknB_like"/>
    <property type="match status" value="1"/>
</dbReference>
<dbReference type="EMBL" id="CP019082">
    <property type="protein sequence ID" value="APW62285.1"/>
    <property type="molecule type" value="Genomic_DNA"/>
</dbReference>
<evidence type="ECO:0000313" key="9">
    <source>
        <dbReference type="Proteomes" id="UP000186309"/>
    </source>
</evidence>
<dbReference type="InterPro" id="IPR011009">
    <property type="entry name" value="Kinase-like_dom_sf"/>
</dbReference>
<feature type="binding site" evidence="5">
    <location>
        <position position="191"/>
    </location>
    <ligand>
        <name>ATP</name>
        <dbReference type="ChEBI" id="CHEBI:30616"/>
    </ligand>
</feature>
<dbReference type="PANTHER" id="PTHR43289">
    <property type="entry name" value="MITOGEN-ACTIVATED PROTEIN KINASE KINASE KINASE 20-RELATED"/>
    <property type="match status" value="1"/>
</dbReference>
<dbReference type="PROSITE" id="PS00108">
    <property type="entry name" value="PROTEIN_KINASE_ST"/>
    <property type="match status" value="1"/>
</dbReference>
<name>A0A1U7CTL6_9BACT</name>
<dbReference type="Gene3D" id="1.10.510.10">
    <property type="entry name" value="Transferase(Phosphotransferase) domain 1"/>
    <property type="match status" value="2"/>
</dbReference>
<feature type="region of interest" description="Disordered" evidence="6">
    <location>
        <begin position="371"/>
        <end position="395"/>
    </location>
</feature>
<proteinExistence type="predicted"/>
<dbReference type="PANTHER" id="PTHR43289:SF6">
    <property type="entry name" value="SERINE_THREONINE-PROTEIN KINASE NEKL-3"/>
    <property type="match status" value="1"/>
</dbReference>
<dbReference type="OrthoDB" id="234532at2"/>
<keyword evidence="4 5" id="KW-0067">ATP-binding</keyword>
<reference evidence="9" key="1">
    <citation type="submission" date="2016-12" db="EMBL/GenBank/DDBJ databases">
        <title>Comparative genomics of four Isosphaeraceae planctomycetes: a common pool of plasmids and glycoside hydrolase genes.</title>
        <authorList>
            <person name="Ivanova A."/>
        </authorList>
    </citation>
    <scope>NUCLEOTIDE SEQUENCE [LARGE SCALE GENOMIC DNA]</scope>
    <source>
        <strain evidence="9">PX4</strain>
    </source>
</reference>
<evidence type="ECO:0000259" key="7">
    <source>
        <dbReference type="PROSITE" id="PS50011"/>
    </source>
</evidence>
<dbReference type="PROSITE" id="PS00107">
    <property type="entry name" value="PROTEIN_KINASE_ATP"/>
    <property type="match status" value="1"/>
</dbReference>
<dbReference type="AlphaFoldDB" id="A0A1U7CTL6"/>
<evidence type="ECO:0000256" key="4">
    <source>
        <dbReference type="ARBA" id="ARBA00022840"/>
    </source>
</evidence>
<dbReference type="GO" id="GO:0005524">
    <property type="term" value="F:ATP binding"/>
    <property type="evidence" value="ECO:0007669"/>
    <property type="project" value="UniProtKB-UniRule"/>
</dbReference>
<sequence>MAMTSDRASPLDSTPASRSRSSGLLLEPRDGRFGAAAFQTNGSSTLTIGPTSRAYLEALADLTERWERGETPGAELYLDGLSDWTASQAVELIYREFRLAEVAGRRPSPDAFLARFPEHREALETLLRLDGACSDSLLRRLSKPRDDDALLPRVGDEIGPYILKRELGRGGFARVFLAEQADLEYRLVVVKISTRPTREPWLLARARHANIVEIVSHAEVDDGALQMICMPFRGGATLSAILGRRRERPTLKNSDRRLLDDLDAVAAPEYPATQPARPARELLRTMTDVRAFASIVARLAEALDHAYSQGVAHGDVKPSNILLTADGVPMLLDFNLAQDWSFHDPESPVEDPGGTLAYMAPERLRALAATSLKRRRREPIDSQGPTPPDATAAGPHRADVYSLGMVLLEAVAGWSPTDDDADGREPGPAGRWAFGEAAERYAAIRERGAAEVVRRAEQSGGATVPPALRSILTHCLEADPSARYGRALELAEDLDRWRADRPLAFAPEPSRRRAIGRWTRRNRRGVAIAAFAVTLSTLTAAVFIVQGSRAMAVALEHHAVDHLALSWDDVASPAFHYQRPGFPSPRGRDSVEETGSALRALKDYKILESGDWREQDNYRFLPAADRDDLELWLVEQTFRACRALANRPDSPDDWLRARTLIDRVCGAAAPRVLAALRNRLDGQLATVGVATATRPDSVPASPCVEEYLQGVAAELDDGAAAGRGDGKPGMKLLDPKADPWADVRQVENPDAGLTTALEHYRRLLSMRPDSFWGHYRSATIAFRLRRWAEAAAGIETCLRGRPNNPILHGFLATCLFNLDRSHAALAASNRALDAAPDHAEFVQTRAFIRAGLPESGGLEADIRRYEMLKSLIPESFFRSPPIMDLANPIAASVPASRRGMPLARPRKSRPAAGESSQDSEEIDPGELTARAVLAAKIRQGGKIAIAAGEIDKILAIDPLYIVARIDHMCLAIETRRFNDARDDLDLILDDPRLIEYVVSSVHRAEALFDASRCLAVEGEVGDALRLAKKTLKLILAAGKSSGRAYYTVAAVESLAARTEPNWIPSAADHLRLAIAANRDYEQWFLQDEAFTPVRIPIRAILNSKKGR</sequence>
<gene>
    <name evidence="8" type="primary">pknH</name>
    <name evidence="8" type="ORF">BSF38_03824</name>
</gene>
<evidence type="ECO:0000256" key="5">
    <source>
        <dbReference type="PROSITE-ProRule" id="PRU10141"/>
    </source>
</evidence>
<dbReference type="Pfam" id="PF00069">
    <property type="entry name" value="Pkinase"/>
    <property type="match status" value="1"/>
</dbReference>
<keyword evidence="2 5" id="KW-0547">Nucleotide-binding</keyword>